<evidence type="ECO:0000313" key="1">
    <source>
        <dbReference type="EMBL" id="CAJ1957190.1"/>
    </source>
</evidence>
<dbReference type="AlphaFoldDB" id="A0AAD2FYK7"/>
<accession>A0AAD2FYK7</accession>
<gene>
    <name evidence="1" type="ORF">CYCCA115_LOCUS16591</name>
</gene>
<organism evidence="1 2">
    <name type="scientific">Cylindrotheca closterium</name>
    <dbReference type="NCBI Taxonomy" id="2856"/>
    <lineage>
        <taxon>Eukaryota</taxon>
        <taxon>Sar</taxon>
        <taxon>Stramenopiles</taxon>
        <taxon>Ochrophyta</taxon>
        <taxon>Bacillariophyta</taxon>
        <taxon>Bacillariophyceae</taxon>
        <taxon>Bacillariophycidae</taxon>
        <taxon>Bacillariales</taxon>
        <taxon>Bacillariaceae</taxon>
        <taxon>Cylindrotheca</taxon>
    </lineage>
</organism>
<keyword evidence="2" id="KW-1185">Reference proteome</keyword>
<sequence length="145" mass="17080">MEQCAGCQSLPIEQIRQGHTCNLHSGHNRYWRCGNVAKSKKFLDNIIQCKKYAQDENHHRYTIGFLPAELRNIRDHLIAQNSLPHLMLWTMMILASRMYLRVEEVRSLKVEDFLWKYFVIRNNKVTSLMVKVKGKRDKGPVNLLI</sequence>
<name>A0AAD2FYK7_9STRA</name>
<evidence type="ECO:0000313" key="2">
    <source>
        <dbReference type="Proteomes" id="UP001295423"/>
    </source>
</evidence>
<proteinExistence type="predicted"/>
<dbReference type="SUPFAM" id="SSF56349">
    <property type="entry name" value="DNA breaking-rejoining enzymes"/>
    <property type="match status" value="1"/>
</dbReference>
<dbReference type="InterPro" id="IPR011010">
    <property type="entry name" value="DNA_brk_join_enz"/>
</dbReference>
<protein>
    <submittedName>
        <fullName evidence="1">Uncharacterized protein</fullName>
    </submittedName>
</protein>
<dbReference type="Proteomes" id="UP001295423">
    <property type="component" value="Unassembled WGS sequence"/>
</dbReference>
<comment type="caution">
    <text evidence="1">The sequence shown here is derived from an EMBL/GenBank/DDBJ whole genome shotgun (WGS) entry which is preliminary data.</text>
</comment>
<dbReference type="GO" id="GO:0003677">
    <property type="term" value="F:DNA binding"/>
    <property type="evidence" value="ECO:0007669"/>
    <property type="project" value="InterPro"/>
</dbReference>
<dbReference type="EMBL" id="CAKOGP040001936">
    <property type="protein sequence ID" value="CAJ1957190.1"/>
    <property type="molecule type" value="Genomic_DNA"/>
</dbReference>
<reference evidence="1" key="1">
    <citation type="submission" date="2023-08" db="EMBL/GenBank/DDBJ databases">
        <authorList>
            <person name="Audoor S."/>
            <person name="Bilcke G."/>
        </authorList>
    </citation>
    <scope>NUCLEOTIDE SEQUENCE</scope>
</reference>